<reference evidence="2 3" key="1">
    <citation type="journal article" date="2019" name="Sci. Rep.">
        <title>Orb-weaving spider Araneus ventricosus genome elucidates the spidroin gene catalogue.</title>
        <authorList>
            <person name="Kono N."/>
            <person name="Nakamura H."/>
            <person name="Ohtoshi R."/>
            <person name="Moran D.A.P."/>
            <person name="Shinohara A."/>
            <person name="Yoshida Y."/>
            <person name="Fujiwara M."/>
            <person name="Mori M."/>
            <person name="Tomita M."/>
            <person name="Arakawa K."/>
        </authorList>
    </citation>
    <scope>NUCLEOTIDE SEQUENCE [LARGE SCALE GENOMIC DNA]</scope>
</reference>
<comment type="caution">
    <text evidence="2">The sequence shown here is derived from an EMBL/GenBank/DDBJ whole genome shotgun (WGS) entry which is preliminary data.</text>
</comment>
<name>A0A4Y2LUZ0_ARAVE</name>
<dbReference type="Proteomes" id="UP000499080">
    <property type="component" value="Unassembled WGS sequence"/>
</dbReference>
<organism evidence="2 3">
    <name type="scientific">Araneus ventricosus</name>
    <name type="common">Orbweaver spider</name>
    <name type="synonym">Epeira ventricosa</name>
    <dbReference type="NCBI Taxonomy" id="182803"/>
    <lineage>
        <taxon>Eukaryota</taxon>
        <taxon>Metazoa</taxon>
        <taxon>Ecdysozoa</taxon>
        <taxon>Arthropoda</taxon>
        <taxon>Chelicerata</taxon>
        <taxon>Arachnida</taxon>
        <taxon>Araneae</taxon>
        <taxon>Araneomorphae</taxon>
        <taxon>Entelegynae</taxon>
        <taxon>Araneoidea</taxon>
        <taxon>Araneidae</taxon>
        <taxon>Araneus</taxon>
    </lineage>
</organism>
<feature type="region of interest" description="Disordered" evidence="1">
    <location>
        <begin position="35"/>
        <end position="66"/>
    </location>
</feature>
<dbReference type="AlphaFoldDB" id="A0A4Y2LUZ0"/>
<proteinExistence type="predicted"/>
<accession>A0A4Y2LUZ0</accession>
<protein>
    <submittedName>
        <fullName evidence="2">Uncharacterized protein</fullName>
    </submittedName>
</protein>
<evidence type="ECO:0000256" key="1">
    <source>
        <dbReference type="SAM" id="MobiDB-lite"/>
    </source>
</evidence>
<keyword evidence="3" id="KW-1185">Reference proteome</keyword>
<dbReference type="OrthoDB" id="6434150at2759"/>
<gene>
    <name evidence="2" type="ORF">AVEN_257922_1</name>
</gene>
<evidence type="ECO:0000313" key="3">
    <source>
        <dbReference type="Proteomes" id="UP000499080"/>
    </source>
</evidence>
<sequence length="103" mass="11924">MILHGDAAWGYALSARQSRQLNSIQRKHLRSVFHQTNSHTPGYRRDHVAPNQSRTGSGLRENSRLRKTSHYNNIKFDPIDYEYGTTSTKFHPAIFQLEDKISL</sequence>
<evidence type="ECO:0000313" key="2">
    <source>
        <dbReference type="EMBL" id="GBN18234.1"/>
    </source>
</evidence>
<dbReference type="EMBL" id="BGPR01006353">
    <property type="protein sequence ID" value="GBN18234.1"/>
    <property type="molecule type" value="Genomic_DNA"/>
</dbReference>